<dbReference type="InterPro" id="IPR050213">
    <property type="entry name" value="GST_superfamily"/>
</dbReference>
<dbReference type="FunFam" id="1.20.1050.10:FF:000030">
    <property type="entry name" value="Glutathione S-transferase S1"/>
    <property type="match status" value="1"/>
</dbReference>
<dbReference type="CDD" id="cd03192">
    <property type="entry name" value="GST_C_Sigma_like"/>
    <property type="match status" value="1"/>
</dbReference>
<dbReference type="InterPro" id="IPR004046">
    <property type="entry name" value="GST_C"/>
</dbReference>
<evidence type="ECO:0000256" key="5">
    <source>
        <dbReference type="ARBA" id="ARBA00047960"/>
    </source>
</evidence>
<dbReference type="InterPro" id="IPR010987">
    <property type="entry name" value="Glutathione-S-Trfase_C-like"/>
</dbReference>
<keyword evidence="3" id="KW-0808">Transferase</keyword>
<dbReference type="FunFam" id="3.40.30.10:FF:000035">
    <property type="entry name" value="hematopoietic prostaglandin D synthase"/>
    <property type="match status" value="1"/>
</dbReference>
<organism evidence="8 9">
    <name type="scientific">Euphydryas editha</name>
    <name type="common">Edith's checkerspot</name>
    <dbReference type="NCBI Taxonomy" id="104508"/>
    <lineage>
        <taxon>Eukaryota</taxon>
        <taxon>Metazoa</taxon>
        <taxon>Ecdysozoa</taxon>
        <taxon>Arthropoda</taxon>
        <taxon>Hexapoda</taxon>
        <taxon>Insecta</taxon>
        <taxon>Pterygota</taxon>
        <taxon>Neoptera</taxon>
        <taxon>Endopterygota</taxon>
        <taxon>Lepidoptera</taxon>
        <taxon>Glossata</taxon>
        <taxon>Ditrysia</taxon>
        <taxon>Papilionoidea</taxon>
        <taxon>Nymphalidae</taxon>
        <taxon>Nymphalinae</taxon>
        <taxon>Euphydryas</taxon>
    </lineage>
</organism>
<dbReference type="PANTHER" id="PTHR11571:SF224">
    <property type="entry name" value="HEMATOPOIETIC PROSTAGLANDIN D SYNTHASE"/>
    <property type="match status" value="1"/>
</dbReference>
<sequence>MPKVVLHYFPVKALGEVVRLLLTYGDQEFEDHRIPMEEWPAFKPSTPFGQMPVLEIDGKKYAQSLAIARYLARKYGLNGQDIEEDFEIDQNVDFVNDIRAKAASVQYEADATLKEKKHEDYSKNVYPVLLNKLDEIIKKNNGHIAAGKLTWADFVFAGMFDYLKSMLRIPDLEKKYPSFQQVIDSVYAVPKLKAYRDNAPKSDI</sequence>
<dbReference type="SUPFAM" id="SSF52833">
    <property type="entry name" value="Thioredoxin-like"/>
    <property type="match status" value="1"/>
</dbReference>
<dbReference type="Proteomes" id="UP001153954">
    <property type="component" value="Unassembled WGS sequence"/>
</dbReference>
<dbReference type="SFLD" id="SFLDS00019">
    <property type="entry name" value="Glutathione_Transferase_(cytos"/>
    <property type="match status" value="1"/>
</dbReference>
<dbReference type="Gene3D" id="3.40.30.10">
    <property type="entry name" value="Glutaredoxin"/>
    <property type="match status" value="1"/>
</dbReference>
<evidence type="ECO:0000256" key="4">
    <source>
        <dbReference type="ARBA" id="ARBA00038317"/>
    </source>
</evidence>
<dbReference type="Pfam" id="PF13417">
    <property type="entry name" value="GST_N_3"/>
    <property type="match status" value="1"/>
</dbReference>
<proteinExistence type="inferred from homology"/>
<dbReference type="InterPro" id="IPR040079">
    <property type="entry name" value="Glutathione_S-Trfase"/>
</dbReference>
<evidence type="ECO:0000313" key="9">
    <source>
        <dbReference type="Proteomes" id="UP001153954"/>
    </source>
</evidence>
<evidence type="ECO:0000256" key="3">
    <source>
        <dbReference type="ARBA" id="ARBA00022679"/>
    </source>
</evidence>
<reference evidence="8" key="1">
    <citation type="submission" date="2022-03" db="EMBL/GenBank/DDBJ databases">
        <authorList>
            <person name="Tunstrom K."/>
        </authorList>
    </citation>
    <scope>NUCLEOTIDE SEQUENCE</scope>
</reference>
<dbReference type="InterPro" id="IPR004045">
    <property type="entry name" value="Glutathione_S-Trfase_N"/>
</dbReference>
<dbReference type="SUPFAM" id="SSF47616">
    <property type="entry name" value="GST C-terminal domain-like"/>
    <property type="match status" value="1"/>
</dbReference>
<feature type="domain" description="GST C-terminal" evidence="7">
    <location>
        <begin position="81"/>
        <end position="204"/>
    </location>
</feature>
<dbReference type="PROSITE" id="PS50404">
    <property type="entry name" value="GST_NTER"/>
    <property type="match status" value="1"/>
</dbReference>
<dbReference type="SFLD" id="SFLDG01205">
    <property type="entry name" value="AMPS.1"/>
    <property type="match status" value="1"/>
</dbReference>
<dbReference type="SFLD" id="SFLDG00363">
    <property type="entry name" value="AMPS_(cytGST):_Alpha-__Mu-__Pi"/>
    <property type="match status" value="1"/>
</dbReference>
<dbReference type="CDD" id="cd03039">
    <property type="entry name" value="GST_N_Sigma_like"/>
    <property type="match status" value="1"/>
</dbReference>
<comment type="catalytic activity">
    <reaction evidence="5">
        <text>RX + glutathione = an S-substituted glutathione + a halide anion + H(+)</text>
        <dbReference type="Rhea" id="RHEA:16437"/>
        <dbReference type="ChEBI" id="CHEBI:15378"/>
        <dbReference type="ChEBI" id="CHEBI:16042"/>
        <dbReference type="ChEBI" id="CHEBI:17792"/>
        <dbReference type="ChEBI" id="CHEBI:57925"/>
        <dbReference type="ChEBI" id="CHEBI:90779"/>
        <dbReference type="EC" id="2.5.1.18"/>
    </reaction>
</comment>
<dbReference type="GO" id="GO:0006749">
    <property type="term" value="P:glutathione metabolic process"/>
    <property type="evidence" value="ECO:0007669"/>
    <property type="project" value="TreeGrafter"/>
</dbReference>
<protein>
    <recommendedName>
        <fullName evidence="2">glutathione transferase</fullName>
        <ecNumber evidence="2">2.5.1.18</ecNumber>
    </recommendedName>
</protein>
<evidence type="ECO:0000256" key="1">
    <source>
        <dbReference type="ARBA" id="ARBA00011738"/>
    </source>
</evidence>
<dbReference type="InterPro" id="IPR036249">
    <property type="entry name" value="Thioredoxin-like_sf"/>
</dbReference>
<evidence type="ECO:0000313" key="8">
    <source>
        <dbReference type="EMBL" id="CAH2093201.1"/>
    </source>
</evidence>
<feature type="domain" description="GST N-terminal" evidence="6">
    <location>
        <begin position="2"/>
        <end position="79"/>
    </location>
</feature>
<dbReference type="PANTHER" id="PTHR11571">
    <property type="entry name" value="GLUTATHIONE S-TRANSFERASE"/>
    <property type="match status" value="1"/>
</dbReference>
<dbReference type="GO" id="GO:0004364">
    <property type="term" value="F:glutathione transferase activity"/>
    <property type="evidence" value="ECO:0007669"/>
    <property type="project" value="UniProtKB-EC"/>
</dbReference>
<dbReference type="Gene3D" id="1.20.1050.10">
    <property type="match status" value="1"/>
</dbReference>
<comment type="similarity">
    <text evidence="4">Belongs to the GST superfamily. Sigma family.</text>
</comment>
<comment type="caution">
    <text evidence="8">The sequence shown here is derived from an EMBL/GenBank/DDBJ whole genome shotgun (WGS) entry which is preliminary data.</text>
</comment>
<dbReference type="InterPro" id="IPR036282">
    <property type="entry name" value="Glutathione-S-Trfase_C_sf"/>
</dbReference>
<evidence type="ECO:0000256" key="2">
    <source>
        <dbReference type="ARBA" id="ARBA00012452"/>
    </source>
</evidence>
<dbReference type="GO" id="GO:0004602">
    <property type="term" value="F:glutathione peroxidase activity"/>
    <property type="evidence" value="ECO:0007669"/>
    <property type="project" value="UniProtKB-ARBA"/>
</dbReference>
<keyword evidence="9" id="KW-1185">Reference proteome</keyword>
<accession>A0AAU9U5I8</accession>
<dbReference type="AlphaFoldDB" id="A0AAU9U5I8"/>
<dbReference type="EMBL" id="CAKOGL010000012">
    <property type="protein sequence ID" value="CAH2093201.1"/>
    <property type="molecule type" value="Genomic_DNA"/>
</dbReference>
<evidence type="ECO:0000259" key="6">
    <source>
        <dbReference type="PROSITE" id="PS50404"/>
    </source>
</evidence>
<comment type="subunit">
    <text evidence="1">Homodimer.</text>
</comment>
<name>A0AAU9U5I8_EUPED</name>
<dbReference type="PROSITE" id="PS50405">
    <property type="entry name" value="GST_CTER"/>
    <property type="match status" value="1"/>
</dbReference>
<gene>
    <name evidence="8" type="ORF">EEDITHA_LOCUS8891</name>
</gene>
<evidence type="ECO:0000259" key="7">
    <source>
        <dbReference type="PROSITE" id="PS50405"/>
    </source>
</evidence>
<dbReference type="EC" id="2.5.1.18" evidence="2"/>
<dbReference type="Pfam" id="PF14497">
    <property type="entry name" value="GST_C_3"/>
    <property type="match status" value="1"/>
</dbReference>